<protein>
    <submittedName>
        <fullName evidence="3">Uncharacterized protein</fullName>
    </submittedName>
</protein>
<dbReference type="Proteomes" id="UP000813463">
    <property type="component" value="Chromosome 3"/>
</dbReference>
<dbReference type="OrthoDB" id="784906at2759"/>
<sequence>MLGAGLQFNRSRNDDRFYIPAKARRNHHQNQKNPQLQRTQSDVVNGGLAGGSQCTEKTVISGSKEPENRTEQTPKQASLPAFEPVALPLSNVERFLESITPSVHVQYLSKTTVRGWRTCDVEYQPYYMLSDLWDSFKEWSAYGAGVPLVLNGSEASDSVVQYYVPYLSGIQIYVKSRRISEDSDGDYFCRDSSSDGSSDSERDRGLAYSRGQRNHYNHPSDISLNMDRLILRDQRTGLQEGFSSDEADSGTPQRSLLFEYLEHDPPFCREPLADKISDLASRFPELRSLRSCDVQASSWFSVAWYPIYRIPMGPTLKDLDACFLTYHSLNTPMGGVPAAQSPVVIYPSEIDGIPRISLPVFGLASYKFRGSLWTSNSGSDRQLVNSLSQAADSWLRLLQVNHPDYLFFCRNR</sequence>
<dbReference type="AlphaFoldDB" id="A0A9R0K8X5"/>
<feature type="region of interest" description="Disordered" evidence="1">
    <location>
        <begin position="23"/>
        <end position="78"/>
    </location>
</feature>
<dbReference type="PANTHER" id="PTHR31343">
    <property type="entry name" value="T15D22.8"/>
    <property type="match status" value="1"/>
</dbReference>
<dbReference type="KEGG" id="soe:110801038"/>
<proteinExistence type="predicted"/>
<feature type="region of interest" description="Disordered" evidence="1">
    <location>
        <begin position="188"/>
        <end position="218"/>
    </location>
</feature>
<feature type="compositionally biased region" description="Polar residues" evidence="1">
    <location>
        <begin position="31"/>
        <end position="43"/>
    </location>
</feature>
<evidence type="ECO:0000256" key="1">
    <source>
        <dbReference type="SAM" id="MobiDB-lite"/>
    </source>
</evidence>
<name>A0A9R0K8X5_SPIOL</name>
<reference evidence="2" key="1">
    <citation type="journal article" date="2021" name="Nat. Commun.">
        <title>Genomic analyses provide insights into spinach domestication and the genetic basis of agronomic traits.</title>
        <authorList>
            <person name="Cai X."/>
            <person name="Sun X."/>
            <person name="Xu C."/>
            <person name="Sun H."/>
            <person name="Wang X."/>
            <person name="Ge C."/>
            <person name="Zhang Z."/>
            <person name="Wang Q."/>
            <person name="Fei Z."/>
            <person name="Jiao C."/>
            <person name="Wang Q."/>
        </authorList>
    </citation>
    <scope>NUCLEOTIDE SEQUENCE [LARGE SCALE GENOMIC DNA]</scope>
    <source>
        <strain evidence="2">cv. Varoflay</strain>
    </source>
</reference>
<dbReference type="InterPro" id="IPR008507">
    <property type="entry name" value="DUF789"/>
</dbReference>
<organism evidence="2 3">
    <name type="scientific">Spinacia oleracea</name>
    <name type="common">Spinach</name>
    <dbReference type="NCBI Taxonomy" id="3562"/>
    <lineage>
        <taxon>Eukaryota</taxon>
        <taxon>Viridiplantae</taxon>
        <taxon>Streptophyta</taxon>
        <taxon>Embryophyta</taxon>
        <taxon>Tracheophyta</taxon>
        <taxon>Spermatophyta</taxon>
        <taxon>Magnoliopsida</taxon>
        <taxon>eudicotyledons</taxon>
        <taxon>Gunneridae</taxon>
        <taxon>Pentapetalae</taxon>
        <taxon>Caryophyllales</taxon>
        <taxon>Chenopodiaceae</taxon>
        <taxon>Chenopodioideae</taxon>
        <taxon>Anserineae</taxon>
        <taxon>Spinacia</taxon>
    </lineage>
</organism>
<accession>A0A9R0K8X5</accession>
<dbReference type="GeneID" id="110801038"/>
<evidence type="ECO:0000313" key="3">
    <source>
        <dbReference type="RefSeq" id="XP_021862043.1"/>
    </source>
</evidence>
<feature type="compositionally biased region" description="Basic and acidic residues" evidence="1">
    <location>
        <begin position="188"/>
        <end position="205"/>
    </location>
</feature>
<dbReference type="Pfam" id="PF05623">
    <property type="entry name" value="DUF789"/>
    <property type="match status" value="1"/>
</dbReference>
<feature type="compositionally biased region" description="Polar residues" evidence="1">
    <location>
        <begin position="52"/>
        <end position="61"/>
    </location>
</feature>
<evidence type="ECO:0000313" key="2">
    <source>
        <dbReference type="Proteomes" id="UP000813463"/>
    </source>
</evidence>
<reference evidence="3" key="2">
    <citation type="submission" date="2025-08" db="UniProtKB">
        <authorList>
            <consortium name="RefSeq"/>
        </authorList>
    </citation>
    <scope>IDENTIFICATION</scope>
    <source>
        <tissue evidence="3">Leaf</tissue>
    </source>
</reference>
<dbReference type="RefSeq" id="XP_021862043.1">
    <property type="nucleotide sequence ID" value="XM_022006351.2"/>
</dbReference>
<keyword evidence="2" id="KW-1185">Reference proteome</keyword>
<gene>
    <name evidence="3" type="primary">LOC110801038</name>
</gene>
<dbReference type="PANTHER" id="PTHR31343:SF42">
    <property type="entry name" value="T15D22.8"/>
    <property type="match status" value="1"/>
</dbReference>